<organism evidence="1 2">
    <name type="scientific">Fusicatenibacter saccharivorans</name>
    <dbReference type="NCBI Taxonomy" id="1150298"/>
    <lineage>
        <taxon>Bacteria</taxon>
        <taxon>Bacillati</taxon>
        <taxon>Bacillota</taxon>
        <taxon>Clostridia</taxon>
        <taxon>Lachnospirales</taxon>
        <taxon>Lachnospiraceae</taxon>
        <taxon>Fusicatenibacter</taxon>
    </lineage>
</organism>
<evidence type="ECO:0000313" key="1">
    <source>
        <dbReference type="EMBL" id="CUO39625.1"/>
    </source>
</evidence>
<sequence length="64" mass="7353">MGKMLRWTLRKAKTAESFVLLFWKEDSVEFRREQDRPAVGQKKPGLNFAKACGRLFVSETASGF</sequence>
<reference evidence="1 2" key="1">
    <citation type="submission" date="2015-09" db="EMBL/GenBank/DDBJ databases">
        <authorList>
            <consortium name="Pathogen Informatics"/>
        </authorList>
    </citation>
    <scope>NUCLEOTIDE SEQUENCE [LARGE SCALE GENOMIC DNA]</scope>
    <source>
        <strain evidence="1 2">2789STDY5608849</strain>
    </source>
</reference>
<dbReference type="Proteomes" id="UP000095706">
    <property type="component" value="Unassembled WGS sequence"/>
</dbReference>
<evidence type="ECO:0000313" key="2">
    <source>
        <dbReference type="Proteomes" id="UP000095706"/>
    </source>
</evidence>
<name>A0A174V5N7_9FIRM</name>
<protein>
    <submittedName>
        <fullName evidence="1">Uncharacterized protein</fullName>
    </submittedName>
</protein>
<dbReference type="AlphaFoldDB" id="A0A174V5N7"/>
<accession>A0A174V5N7</accession>
<proteinExistence type="predicted"/>
<gene>
    <name evidence="1" type="ORF">ERS852406_01884</name>
</gene>
<dbReference type="EMBL" id="CYYV01000008">
    <property type="protein sequence ID" value="CUO39625.1"/>
    <property type="molecule type" value="Genomic_DNA"/>
</dbReference>
<dbReference type="STRING" id="1150298.ERS852406_01884"/>